<accession>A0ABT1QM88</accession>
<protein>
    <submittedName>
        <fullName evidence="2">Uncharacterized protein</fullName>
    </submittedName>
</protein>
<evidence type="ECO:0000256" key="1">
    <source>
        <dbReference type="SAM" id="MobiDB-lite"/>
    </source>
</evidence>
<keyword evidence="3" id="KW-1185">Reference proteome</keyword>
<gene>
    <name evidence="2" type="ORF">NM961_02845</name>
</gene>
<dbReference type="EMBL" id="JANFQO010000002">
    <property type="protein sequence ID" value="MCQ4163641.1"/>
    <property type="molecule type" value="Genomic_DNA"/>
</dbReference>
<comment type="caution">
    <text evidence="2">The sequence shown here is derived from an EMBL/GenBank/DDBJ whole genome shotgun (WGS) entry which is preliminary data.</text>
</comment>
<evidence type="ECO:0000313" key="2">
    <source>
        <dbReference type="EMBL" id="MCQ4163641.1"/>
    </source>
</evidence>
<sequence>MRPGKFAPGRIHGVPDPADLPQREPGEEDPPDPRKNTHRPTDAPPLDVPVVPKLRPLEIG</sequence>
<feature type="region of interest" description="Disordered" evidence="1">
    <location>
        <begin position="1"/>
        <end position="60"/>
    </location>
</feature>
<feature type="compositionally biased region" description="Basic and acidic residues" evidence="1">
    <location>
        <begin position="21"/>
        <end position="41"/>
    </location>
</feature>
<dbReference type="Proteomes" id="UP001165498">
    <property type="component" value="Unassembled WGS sequence"/>
</dbReference>
<dbReference type="RefSeq" id="WP_255911048.1">
    <property type="nucleotide sequence ID" value="NZ_JANFQO010000002.1"/>
</dbReference>
<organism evidence="2 3">
    <name type="scientific">Tahibacter harae</name>
    <dbReference type="NCBI Taxonomy" id="2963937"/>
    <lineage>
        <taxon>Bacteria</taxon>
        <taxon>Pseudomonadati</taxon>
        <taxon>Pseudomonadota</taxon>
        <taxon>Gammaproteobacteria</taxon>
        <taxon>Lysobacterales</taxon>
        <taxon>Rhodanobacteraceae</taxon>
        <taxon>Tahibacter</taxon>
    </lineage>
</organism>
<name>A0ABT1QM88_9GAMM</name>
<reference evidence="2" key="1">
    <citation type="submission" date="2022-07" db="EMBL/GenBank/DDBJ databases">
        <title>Tahibacter sp., a new gammaproteobacterium isolated from the silt sample collected at pig farm.</title>
        <authorList>
            <person name="Chen H."/>
        </authorList>
    </citation>
    <scope>NUCLEOTIDE SEQUENCE</scope>
    <source>
        <strain evidence="2">P2K</strain>
    </source>
</reference>
<proteinExistence type="predicted"/>
<evidence type="ECO:0000313" key="3">
    <source>
        <dbReference type="Proteomes" id="UP001165498"/>
    </source>
</evidence>